<evidence type="ECO:0000256" key="1">
    <source>
        <dbReference type="SAM" id="MobiDB-lite"/>
    </source>
</evidence>
<feature type="non-terminal residue" evidence="2">
    <location>
        <position position="68"/>
    </location>
</feature>
<proteinExistence type="predicted"/>
<dbReference type="AlphaFoldDB" id="A0A9P5UWE0"/>
<comment type="caution">
    <text evidence="2">The sequence shown here is derived from an EMBL/GenBank/DDBJ whole genome shotgun (WGS) entry which is preliminary data.</text>
</comment>
<organism evidence="2 3">
    <name type="scientific">Linnemannia schmuckeri</name>
    <dbReference type="NCBI Taxonomy" id="64567"/>
    <lineage>
        <taxon>Eukaryota</taxon>
        <taxon>Fungi</taxon>
        <taxon>Fungi incertae sedis</taxon>
        <taxon>Mucoromycota</taxon>
        <taxon>Mortierellomycotina</taxon>
        <taxon>Mortierellomycetes</taxon>
        <taxon>Mortierellales</taxon>
        <taxon>Mortierellaceae</taxon>
        <taxon>Linnemannia</taxon>
    </lineage>
</organism>
<protein>
    <submittedName>
        <fullName evidence="2">Uncharacterized protein</fullName>
    </submittedName>
</protein>
<gene>
    <name evidence="2" type="ORF">BG015_005679</name>
</gene>
<evidence type="ECO:0000313" key="3">
    <source>
        <dbReference type="Proteomes" id="UP000748756"/>
    </source>
</evidence>
<dbReference type="EMBL" id="JAAAUQ010002637">
    <property type="protein sequence ID" value="KAF9121956.1"/>
    <property type="molecule type" value="Genomic_DNA"/>
</dbReference>
<feature type="region of interest" description="Disordered" evidence="1">
    <location>
        <begin position="1"/>
        <end position="22"/>
    </location>
</feature>
<feature type="region of interest" description="Disordered" evidence="1">
    <location>
        <begin position="44"/>
        <end position="68"/>
    </location>
</feature>
<accession>A0A9P5UWE0</accession>
<dbReference type="OrthoDB" id="10473548at2759"/>
<reference evidence="2" key="1">
    <citation type="journal article" date="2020" name="Fungal Divers.">
        <title>Resolving the Mortierellaceae phylogeny through synthesis of multi-gene phylogenetics and phylogenomics.</title>
        <authorList>
            <person name="Vandepol N."/>
            <person name="Liber J."/>
            <person name="Desiro A."/>
            <person name="Na H."/>
            <person name="Kennedy M."/>
            <person name="Barry K."/>
            <person name="Grigoriev I.V."/>
            <person name="Miller A.N."/>
            <person name="O'Donnell K."/>
            <person name="Stajich J.E."/>
            <person name="Bonito G."/>
        </authorList>
    </citation>
    <scope>NUCLEOTIDE SEQUENCE</scope>
    <source>
        <strain evidence="2">NRRL 6426</strain>
    </source>
</reference>
<evidence type="ECO:0000313" key="2">
    <source>
        <dbReference type="EMBL" id="KAF9121956.1"/>
    </source>
</evidence>
<feature type="compositionally biased region" description="Basic and acidic residues" evidence="1">
    <location>
        <begin position="1"/>
        <end position="11"/>
    </location>
</feature>
<sequence length="68" mass="7959">MERFVNERFNEDNDPEITSQPALQYYRPKEYDIALCLSIKPDKPIEYSPSKSPTIPSSRKPLENVFKP</sequence>
<name>A0A9P5UWE0_9FUNG</name>
<dbReference type="Proteomes" id="UP000748756">
    <property type="component" value="Unassembled WGS sequence"/>
</dbReference>
<keyword evidence="3" id="KW-1185">Reference proteome</keyword>